<dbReference type="InterPro" id="IPR001680">
    <property type="entry name" value="WD40_rpt"/>
</dbReference>
<evidence type="ECO:0000256" key="6">
    <source>
        <dbReference type="ARBA" id="ARBA00022824"/>
    </source>
</evidence>
<evidence type="ECO:0000256" key="11">
    <source>
        <dbReference type="PROSITE-ProRule" id="PRU00221"/>
    </source>
</evidence>
<evidence type="ECO:0000256" key="1">
    <source>
        <dbReference type="ARBA" id="ARBA00004389"/>
    </source>
</evidence>
<evidence type="ECO:0000256" key="2">
    <source>
        <dbReference type="ARBA" id="ARBA00022448"/>
    </source>
</evidence>
<evidence type="ECO:0000256" key="7">
    <source>
        <dbReference type="ARBA" id="ARBA00022892"/>
    </source>
</evidence>
<feature type="region of interest" description="Disordered" evidence="12">
    <location>
        <begin position="111"/>
        <end position="152"/>
    </location>
</feature>
<feature type="transmembrane region" description="Helical" evidence="13">
    <location>
        <begin position="412"/>
        <end position="434"/>
    </location>
</feature>
<feature type="compositionally biased region" description="Polar residues" evidence="12">
    <location>
        <begin position="139"/>
        <end position="152"/>
    </location>
</feature>
<sequence>MGSKKNMITDCLLAKVNFPLYAAEMLTSRHLLVAGGGGSAKTGVANGFEIYELYHNGKYFVAEEIQRHETGSRAVMNMSLKHIDRRALLVAGQEGHSQMFVISSKVGQLPTKETQISSRRESSSTEVRQRRRTESTSQDTPKSQISTTTDSSGNQMKRIYFDIKAADSVQTDFSTEPYQRVVRICLNGKFMATAGIDGHVRIWHFPRMTPFHDIKAHEKELDDLDFSPDGKYLISIAKDGIASVWSVNNGKEALKLKWTPPENVKYLYKRCRYSTIEGETDKYRLFTISNPLHKAGKQRGFLQQWNIETGRLNNIVSIDESLSALAVRDDGRFVSIGTMFTGSVMIYIAFSLQQVLYVPNAHSMFVTGLEFIPVLNKDAPPISSDAEASVISYSVDNRICIHSLQYRHTLPAWAAIFLIIVILFLTFLMCSYFGI</sequence>
<evidence type="ECO:0000256" key="4">
    <source>
        <dbReference type="ARBA" id="ARBA00022692"/>
    </source>
</evidence>
<evidence type="ECO:0008006" key="16">
    <source>
        <dbReference type="Google" id="ProtNLM"/>
    </source>
</evidence>
<evidence type="ECO:0000313" key="15">
    <source>
        <dbReference type="Proteomes" id="UP001107558"/>
    </source>
</evidence>
<dbReference type="Pfam" id="PF00400">
    <property type="entry name" value="WD40"/>
    <property type="match status" value="2"/>
</dbReference>
<reference evidence="14" key="1">
    <citation type="submission" date="2021-03" db="EMBL/GenBank/DDBJ databases">
        <title>Chromosome level genome of the anhydrobiotic midge Polypedilum vanderplanki.</title>
        <authorList>
            <person name="Yoshida Y."/>
            <person name="Kikawada T."/>
            <person name="Gusev O."/>
        </authorList>
    </citation>
    <scope>NUCLEOTIDE SEQUENCE</scope>
    <source>
        <strain evidence="14">NIAS01</strain>
        <tissue evidence="14">Whole body or cell culture</tissue>
    </source>
</reference>
<dbReference type="Gene3D" id="2.130.10.10">
    <property type="entry name" value="YVTN repeat-like/Quinoprotein amine dehydrogenase"/>
    <property type="match status" value="1"/>
</dbReference>
<keyword evidence="8" id="KW-0653">Protein transport</keyword>
<comment type="caution">
    <text evidence="14">The sequence shown here is derived from an EMBL/GenBank/DDBJ whole genome shotgun (WGS) entry which is preliminary data.</text>
</comment>
<comment type="subcellular location">
    <subcellularLocation>
        <location evidence="1">Endoplasmic reticulum membrane</location>
        <topology evidence="1">Single-pass membrane protein</topology>
    </subcellularLocation>
</comment>
<dbReference type="GO" id="GO:0006888">
    <property type="term" value="P:endoplasmic reticulum to Golgi vesicle-mediated transport"/>
    <property type="evidence" value="ECO:0007669"/>
    <property type="project" value="TreeGrafter"/>
</dbReference>
<keyword evidence="6" id="KW-0256">Endoplasmic reticulum</keyword>
<feature type="repeat" description="WD" evidence="11">
    <location>
        <begin position="214"/>
        <end position="255"/>
    </location>
</feature>
<evidence type="ECO:0000256" key="5">
    <source>
        <dbReference type="ARBA" id="ARBA00022737"/>
    </source>
</evidence>
<evidence type="ECO:0000256" key="13">
    <source>
        <dbReference type="SAM" id="Phobius"/>
    </source>
</evidence>
<keyword evidence="9 13" id="KW-1133">Transmembrane helix</keyword>
<protein>
    <recommendedName>
        <fullName evidence="16">Prolactin regulatory element-binding protein</fullName>
    </recommendedName>
</protein>
<gene>
    <name evidence="14" type="ORF">PVAND_009621</name>
</gene>
<dbReference type="OrthoDB" id="2013972at2759"/>
<feature type="transmembrane region" description="Helical" evidence="13">
    <location>
        <begin position="333"/>
        <end position="350"/>
    </location>
</feature>
<evidence type="ECO:0000313" key="14">
    <source>
        <dbReference type="EMBL" id="KAG5680095.1"/>
    </source>
</evidence>
<keyword evidence="10 13" id="KW-0472">Membrane</keyword>
<keyword evidence="2" id="KW-0813">Transport</keyword>
<dbReference type="GO" id="GO:0005789">
    <property type="term" value="C:endoplasmic reticulum membrane"/>
    <property type="evidence" value="ECO:0007669"/>
    <property type="project" value="UniProtKB-SubCell"/>
</dbReference>
<proteinExistence type="predicted"/>
<dbReference type="PROSITE" id="PS50082">
    <property type="entry name" value="WD_REPEATS_2"/>
    <property type="match status" value="1"/>
</dbReference>
<keyword evidence="7" id="KW-0931">ER-Golgi transport</keyword>
<evidence type="ECO:0000256" key="8">
    <source>
        <dbReference type="ARBA" id="ARBA00022927"/>
    </source>
</evidence>
<dbReference type="EMBL" id="JADBJN010000001">
    <property type="protein sequence ID" value="KAG5680095.1"/>
    <property type="molecule type" value="Genomic_DNA"/>
</dbReference>
<dbReference type="SMART" id="SM00320">
    <property type="entry name" value="WD40"/>
    <property type="match status" value="3"/>
</dbReference>
<keyword evidence="4 13" id="KW-0812">Transmembrane</keyword>
<dbReference type="PANTHER" id="PTHR23284">
    <property type="entry name" value="PROLACTIN REGULATORY ELEMENT BINDING PROTEIN"/>
    <property type="match status" value="1"/>
</dbReference>
<accession>A0A9J6CDS0</accession>
<name>A0A9J6CDS0_POLVA</name>
<dbReference type="SUPFAM" id="SSF50978">
    <property type="entry name" value="WD40 repeat-like"/>
    <property type="match status" value="1"/>
</dbReference>
<keyword evidence="3 11" id="KW-0853">WD repeat</keyword>
<dbReference type="PROSITE" id="PS50294">
    <property type="entry name" value="WD_REPEATS_REGION"/>
    <property type="match status" value="1"/>
</dbReference>
<evidence type="ECO:0000256" key="3">
    <source>
        <dbReference type="ARBA" id="ARBA00022574"/>
    </source>
</evidence>
<dbReference type="InterPro" id="IPR015943">
    <property type="entry name" value="WD40/YVTN_repeat-like_dom_sf"/>
</dbReference>
<dbReference type="AlphaFoldDB" id="A0A9J6CDS0"/>
<dbReference type="PANTHER" id="PTHR23284:SF0">
    <property type="entry name" value="PROLACTIN REGULATORY ELEMENT-BINDING PROTEIN"/>
    <property type="match status" value="1"/>
</dbReference>
<dbReference type="GO" id="GO:0005085">
    <property type="term" value="F:guanyl-nucleotide exchange factor activity"/>
    <property type="evidence" value="ECO:0007669"/>
    <property type="project" value="InterPro"/>
</dbReference>
<keyword evidence="15" id="KW-1185">Reference proteome</keyword>
<evidence type="ECO:0000256" key="12">
    <source>
        <dbReference type="SAM" id="MobiDB-lite"/>
    </source>
</evidence>
<dbReference type="InterPro" id="IPR036322">
    <property type="entry name" value="WD40_repeat_dom_sf"/>
</dbReference>
<evidence type="ECO:0000256" key="10">
    <source>
        <dbReference type="ARBA" id="ARBA00023136"/>
    </source>
</evidence>
<evidence type="ECO:0000256" key="9">
    <source>
        <dbReference type="ARBA" id="ARBA00022989"/>
    </source>
</evidence>
<dbReference type="GO" id="GO:0015031">
    <property type="term" value="P:protein transport"/>
    <property type="evidence" value="ECO:0007669"/>
    <property type="project" value="UniProtKB-KW"/>
</dbReference>
<keyword evidence="5" id="KW-0677">Repeat</keyword>
<dbReference type="GO" id="GO:0003400">
    <property type="term" value="P:regulation of COPII vesicle coating"/>
    <property type="evidence" value="ECO:0007669"/>
    <property type="project" value="TreeGrafter"/>
</dbReference>
<dbReference type="Proteomes" id="UP001107558">
    <property type="component" value="Chromosome 1"/>
</dbReference>
<organism evidence="14 15">
    <name type="scientific">Polypedilum vanderplanki</name>
    <name type="common">Sleeping chironomid midge</name>
    <dbReference type="NCBI Taxonomy" id="319348"/>
    <lineage>
        <taxon>Eukaryota</taxon>
        <taxon>Metazoa</taxon>
        <taxon>Ecdysozoa</taxon>
        <taxon>Arthropoda</taxon>
        <taxon>Hexapoda</taxon>
        <taxon>Insecta</taxon>
        <taxon>Pterygota</taxon>
        <taxon>Neoptera</taxon>
        <taxon>Endopterygota</taxon>
        <taxon>Diptera</taxon>
        <taxon>Nematocera</taxon>
        <taxon>Chironomoidea</taxon>
        <taxon>Chironomidae</taxon>
        <taxon>Chironominae</taxon>
        <taxon>Polypedilum</taxon>
        <taxon>Polypedilum</taxon>
    </lineage>
</organism>
<dbReference type="InterPro" id="IPR045260">
    <property type="entry name" value="Sec12-like"/>
</dbReference>